<proteinExistence type="inferred from homology"/>
<protein>
    <recommendedName>
        <fullName evidence="3">Beta-lactamase-related domain-containing protein</fullName>
    </recommendedName>
</protein>
<dbReference type="Proteomes" id="UP001152803">
    <property type="component" value="Unassembled WGS sequence"/>
</dbReference>
<dbReference type="PANTHER" id="PTHR22935:SF95">
    <property type="entry name" value="BETA-LACTAMASE-LIKE 1-RELATED"/>
    <property type="match status" value="1"/>
</dbReference>
<gene>
    <name evidence="4" type="ORF">COCON_G00139720</name>
</gene>
<evidence type="ECO:0000256" key="1">
    <source>
        <dbReference type="ARBA" id="ARBA00038473"/>
    </source>
</evidence>
<dbReference type="SUPFAM" id="SSF56601">
    <property type="entry name" value="beta-lactamase/transpeptidase-like"/>
    <property type="match status" value="1"/>
</dbReference>
<dbReference type="OrthoDB" id="5946976at2759"/>
<dbReference type="PANTHER" id="PTHR22935">
    <property type="entry name" value="PENICILLIN-BINDING PROTEIN"/>
    <property type="match status" value="1"/>
</dbReference>
<dbReference type="InterPro" id="IPR001466">
    <property type="entry name" value="Beta-lactam-related"/>
</dbReference>
<feature type="transmembrane region" description="Helical" evidence="2">
    <location>
        <begin position="61"/>
        <end position="81"/>
    </location>
</feature>
<accession>A0A9Q1HVS4</accession>
<keyword evidence="2" id="KW-0812">Transmembrane</keyword>
<sequence length="620" mass="69538">MTGRNDQELVFRSVSLAIAMGKGGSKVLRETSTDSVEQQPVPAAVAGLTKPSQMKVKWTQLGLVFFLLLSLVMTGCFLWQYQLPKLQPDENVEKDAKTEKMCPRFPEPAPLEHPIHHLRAALEKVDVLLRSSIHEISLPALSAIVIYNDSVLWTGNFGKRNRTDPRSGPPNEYTIYRIASVSKLFPTLMLYKLWEEGKVGSLDDPLEKYVDNFTIKNPLGRVRDSEQKHVTDGLIFLDSGEVPIRSSSVTLRRMASQLSGFPRRLRATNLLWKGKTQAALNLLQDDVLVADPGTKCHYSNLAFSLLAHVLGERVTGVDYQRWVSDNVLERLGMEDTGFDITAGVQSRMAVGVYGSGQPAPLYDLGWYRPSGQMYSTTADMAKLAMVLLGAYRHRLLEPDSLKVMLTPLFRCDKSYFANRTGTPWEASEQLGYEVLRKDGDLDGYSASFSLVPRMKLGLVLLMAGTKPQDQDVVARTYDLLIPAMETAFREARRVAAAPPSPEPYVGFYTYGNLTFYQIRAGPDGVLTMQQFGPHIEKLIPERYRTIKLHFLQERVFRVVFETRYPCVLTVNSVSVSLEAQDRQLFNFYVFDKKGVAPGFDAPGLNTYNVVRIPQKPTFGS</sequence>
<dbReference type="Gene3D" id="3.40.710.10">
    <property type="entry name" value="DD-peptidase/beta-lactamase superfamily"/>
    <property type="match status" value="1"/>
</dbReference>
<feature type="domain" description="Beta-lactamase-related" evidence="3">
    <location>
        <begin position="136"/>
        <end position="480"/>
    </location>
</feature>
<keyword evidence="2" id="KW-1133">Transmembrane helix</keyword>
<comment type="similarity">
    <text evidence="1">Belongs to the beta-lactamase family.</text>
</comment>
<dbReference type="InterPro" id="IPR012338">
    <property type="entry name" value="Beta-lactam/transpept-like"/>
</dbReference>
<comment type="caution">
    <text evidence="4">The sequence shown here is derived from an EMBL/GenBank/DDBJ whole genome shotgun (WGS) entry which is preliminary data.</text>
</comment>
<organism evidence="4 5">
    <name type="scientific">Conger conger</name>
    <name type="common">Conger eel</name>
    <name type="synonym">Muraena conger</name>
    <dbReference type="NCBI Taxonomy" id="82655"/>
    <lineage>
        <taxon>Eukaryota</taxon>
        <taxon>Metazoa</taxon>
        <taxon>Chordata</taxon>
        <taxon>Craniata</taxon>
        <taxon>Vertebrata</taxon>
        <taxon>Euteleostomi</taxon>
        <taxon>Actinopterygii</taxon>
        <taxon>Neopterygii</taxon>
        <taxon>Teleostei</taxon>
        <taxon>Anguilliformes</taxon>
        <taxon>Congridae</taxon>
        <taxon>Conger</taxon>
    </lineage>
</organism>
<keyword evidence="2" id="KW-0472">Membrane</keyword>
<dbReference type="AlphaFoldDB" id="A0A9Q1HVS4"/>
<name>A0A9Q1HVS4_CONCO</name>
<keyword evidence="5" id="KW-1185">Reference proteome</keyword>
<evidence type="ECO:0000259" key="3">
    <source>
        <dbReference type="Pfam" id="PF00144"/>
    </source>
</evidence>
<evidence type="ECO:0000256" key="2">
    <source>
        <dbReference type="SAM" id="Phobius"/>
    </source>
</evidence>
<dbReference type="InterPro" id="IPR051478">
    <property type="entry name" value="Beta-lactamase-like_AB/R"/>
</dbReference>
<dbReference type="EMBL" id="JAFJMO010000010">
    <property type="protein sequence ID" value="KAJ8264873.1"/>
    <property type="molecule type" value="Genomic_DNA"/>
</dbReference>
<evidence type="ECO:0000313" key="5">
    <source>
        <dbReference type="Proteomes" id="UP001152803"/>
    </source>
</evidence>
<reference evidence="4" key="1">
    <citation type="journal article" date="2023" name="Science">
        <title>Genome structures resolve the early diversification of teleost fishes.</title>
        <authorList>
            <person name="Parey E."/>
            <person name="Louis A."/>
            <person name="Montfort J."/>
            <person name="Bouchez O."/>
            <person name="Roques C."/>
            <person name="Iampietro C."/>
            <person name="Lluch J."/>
            <person name="Castinel A."/>
            <person name="Donnadieu C."/>
            <person name="Desvignes T."/>
            <person name="Floi Bucao C."/>
            <person name="Jouanno E."/>
            <person name="Wen M."/>
            <person name="Mejri S."/>
            <person name="Dirks R."/>
            <person name="Jansen H."/>
            <person name="Henkel C."/>
            <person name="Chen W.J."/>
            <person name="Zahm M."/>
            <person name="Cabau C."/>
            <person name="Klopp C."/>
            <person name="Thompson A.W."/>
            <person name="Robinson-Rechavi M."/>
            <person name="Braasch I."/>
            <person name="Lecointre G."/>
            <person name="Bobe J."/>
            <person name="Postlethwait J.H."/>
            <person name="Berthelot C."/>
            <person name="Roest Crollius H."/>
            <person name="Guiguen Y."/>
        </authorList>
    </citation>
    <scope>NUCLEOTIDE SEQUENCE</scope>
    <source>
        <strain evidence="4">Concon-B</strain>
    </source>
</reference>
<dbReference type="Pfam" id="PF00144">
    <property type="entry name" value="Beta-lactamase"/>
    <property type="match status" value="1"/>
</dbReference>
<evidence type="ECO:0000313" key="4">
    <source>
        <dbReference type="EMBL" id="KAJ8264873.1"/>
    </source>
</evidence>